<reference evidence="1 2" key="1">
    <citation type="submission" date="2019-03" db="EMBL/GenBank/DDBJ databases">
        <title>Draft genome sequences of novel Actinobacteria.</title>
        <authorList>
            <person name="Sahin N."/>
            <person name="Ay H."/>
            <person name="Saygin H."/>
        </authorList>
    </citation>
    <scope>NUCLEOTIDE SEQUENCE [LARGE SCALE GENOMIC DNA]</scope>
    <source>
        <strain evidence="1 2">KC712</strain>
    </source>
</reference>
<protein>
    <submittedName>
        <fullName evidence="1">Uncharacterized protein</fullName>
    </submittedName>
</protein>
<name>A0A4R4X1U8_9ACTN</name>
<gene>
    <name evidence="1" type="ORF">E1294_06605</name>
</gene>
<evidence type="ECO:0000313" key="1">
    <source>
        <dbReference type="EMBL" id="TDD24161.1"/>
    </source>
</evidence>
<comment type="caution">
    <text evidence="1">The sequence shown here is derived from an EMBL/GenBank/DDBJ whole genome shotgun (WGS) entry which is preliminary data.</text>
</comment>
<dbReference type="RefSeq" id="WP_132505764.1">
    <property type="nucleotide sequence ID" value="NZ_SMKP01000013.1"/>
</dbReference>
<sequence>MTVTLASLTRRTGLTVLDHLEQSVRIPVVDGLQAQGDLIVIPLAMVADSVRARHDAEWETVPSAGVELLRGEAGGNPHTLVADPGTCLWTNRVMDSDQLAIGLFQARATVYLLHPEHGGTGCAPGTYVVRRQREREGRRMRLVAD</sequence>
<organism evidence="1 2">
    <name type="scientific">Nonomuraea diastatica</name>
    <dbReference type="NCBI Taxonomy" id="1848329"/>
    <lineage>
        <taxon>Bacteria</taxon>
        <taxon>Bacillati</taxon>
        <taxon>Actinomycetota</taxon>
        <taxon>Actinomycetes</taxon>
        <taxon>Streptosporangiales</taxon>
        <taxon>Streptosporangiaceae</taxon>
        <taxon>Nonomuraea</taxon>
    </lineage>
</organism>
<dbReference type="EMBL" id="SMKP01000013">
    <property type="protein sequence ID" value="TDD24161.1"/>
    <property type="molecule type" value="Genomic_DNA"/>
</dbReference>
<dbReference type="AlphaFoldDB" id="A0A4R4X1U8"/>
<evidence type="ECO:0000313" key="2">
    <source>
        <dbReference type="Proteomes" id="UP000294543"/>
    </source>
</evidence>
<keyword evidence="2" id="KW-1185">Reference proteome</keyword>
<dbReference type="OrthoDB" id="3377664at2"/>
<dbReference type="Proteomes" id="UP000294543">
    <property type="component" value="Unassembled WGS sequence"/>
</dbReference>
<accession>A0A4R4X1U8</accession>
<proteinExistence type="predicted"/>